<evidence type="ECO:0000313" key="2">
    <source>
        <dbReference type="EMBL" id="GIG85475.1"/>
    </source>
</evidence>
<accession>A0ABQ4DSR4</accession>
<evidence type="ECO:0008006" key="4">
    <source>
        <dbReference type="Google" id="ProtNLM"/>
    </source>
</evidence>
<gene>
    <name evidence="2" type="ORF">Pen02_04110</name>
</gene>
<name>A0ABQ4DSR4_9ACTN</name>
<sequence>MTSISMGTSRNTAERLATIRGGAKPKRHNARTIAALTRNPGCARRAVLDTAGVDKQRLAAYIDFPARFGQSGFAIARGNAFESQVKASGAAELVKLLRERLGLPIPEVAYDDLETVTGREKETPEVRYARSRALLLRAAAGEDGAGTLFDHPLLGLDVAGQRVYLEPDLIAFQHEGRFHVVEIKSFAVVDGQADPGKVSAAAIQSAVYVLAMRQMLAEAGYDPEIVAHDVVLICPRDFSNSPTAVLVDVRKQLAVLRRQLGRMTKVDTMLAALPPNLTFDLAPDADGVPTRAPEALVDALQTVDARYAPDCLSVCELAYFCRAEARGCTAALGTSAREELGGIEQVETALALAKGELSPAEEQTEAAALLRNAARLRAELLAPAGVTLPPTLAPAGTSVAGAAG</sequence>
<keyword evidence="3" id="KW-1185">Reference proteome</keyword>
<dbReference type="RefSeq" id="WP_239139889.1">
    <property type="nucleotide sequence ID" value="NZ_BONW01000001.1"/>
</dbReference>
<dbReference type="Proteomes" id="UP000646749">
    <property type="component" value="Unassembled WGS sequence"/>
</dbReference>
<feature type="region of interest" description="Disordered" evidence="1">
    <location>
        <begin position="1"/>
        <end position="28"/>
    </location>
</feature>
<proteinExistence type="predicted"/>
<comment type="caution">
    <text evidence="2">The sequence shown here is derived from an EMBL/GenBank/DDBJ whole genome shotgun (WGS) entry which is preliminary data.</text>
</comment>
<organism evidence="2 3">
    <name type="scientific">Plantactinospora endophytica</name>
    <dbReference type="NCBI Taxonomy" id="673535"/>
    <lineage>
        <taxon>Bacteria</taxon>
        <taxon>Bacillati</taxon>
        <taxon>Actinomycetota</taxon>
        <taxon>Actinomycetes</taxon>
        <taxon>Micromonosporales</taxon>
        <taxon>Micromonosporaceae</taxon>
        <taxon>Plantactinospora</taxon>
    </lineage>
</organism>
<dbReference type="EMBL" id="BONW01000001">
    <property type="protein sequence ID" value="GIG85475.1"/>
    <property type="molecule type" value="Genomic_DNA"/>
</dbReference>
<evidence type="ECO:0000256" key="1">
    <source>
        <dbReference type="SAM" id="MobiDB-lite"/>
    </source>
</evidence>
<evidence type="ECO:0000313" key="3">
    <source>
        <dbReference type="Proteomes" id="UP000646749"/>
    </source>
</evidence>
<feature type="compositionally biased region" description="Polar residues" evidence="1">
    <location>
        <begin position="1"/>
        <end position="11"/>
    </location>
</feature>
<protein>
    <recommendedName>
        <fullName evidence="4">Secreted protein</fullName>
    </recommendedName>
</protein>
<reference evidence="2 3" key="1">
    <citation type="submission" date="2021-01" db="EMBL/GenBank/DDBJ databases">
        <title>Whole genome shotgun sequence of Plantactinospora endophytica NBRC 110450.</title>
        <authorList>
            <person name="Komaki H."/>
            <person name="Tamura T."/>
        </authorList>
    </citation>
    <scope>NUCLEOTIDE SEQUENCE [LARGE SCALE GENOMIC DNA]</scope>
    <source>
        <strain evidence="2 3">NBRC 110450</strain>
    </source>
</reference>